<dbReference type="NCBIfam" id="NF011990">
    <property type="entry name" value="PRK15446.2-6"/>
    <property type="match status" value="1"/>
</dbReference>
<evidence type="ECO:0000313" key="3">
    <source>
        <dbReference type="Proteomes" id="UP000599523"/>
    </source>
</evidence>
<evidence type="ECO:0000259" key="1">
    <source>
        <dbReference type="Pfam" id="PF07969"/>
    </source>
</evidence>
<keyword evidence="3" id="KW-1185">Reference proteome</keyword>
<dbReference type="InterPro" id="IPR011059">
    <property type="entry name" value="Metal-dep_hydrolase_composite"/>
</dbReference>
<dbReference type="Proteomes" id="UP000599523">
    <property type="component" value="Unassembled WGS sequence"/>
</dbReference>
<dbReference type="PANTHER" id="PTHR43135:SF3">
    <property type="entry name" value="ALPHA-D-RIBOSE 1-METHYLPHOSPHONATE 5-TRIPHOSPHATE DIPHOSPHATASE"/>
    <property type="match status" value="1"/>
</dbReference>
<dbReference type="Gene3D" id="2.30.40.10">
    <property type="entry name" value="Urease, subunit C, domain 1"/>
    <property type="match status" value="1"/>
</dbReference>
<dbReference type="Gene3D" id="3.20.20.140">
    <property type="entry name" value="Metal-dependent hydrolases"/>
    <property type="match status" value="2"/>
</dbReference>
<dbReference type="EC" id="3.6.1.63" evidence="2"/>
<dbReference type="PIRSF" id="PIRSF038971">
    <property type="entry name" value="PhnM"/>
    <property type="match status" value="1"/>
</dbReference>
<dbReference type="PANTHER" id="PTHR43135">
    <property type="entry name" value="ALPHA-D-RIBOSE 1-METHYLPHOSPHONATE 5-TRIPHOSPHATE DIPHOSPHATASE"/>
    <property type="match status" value="1"/>
</dbReference>
<feature type="domain" description="Amidohydrolase 3" evidence="1">
    <location>
        <begin position="190"/>
        <end position="359"/>
    </location>
</feature>
<dbReference type="GO" id="GO:0019700">
    <property type="term" value="P:organic phosphonate catabolic process"/>
    <property type="evidence" value="ECO:0007669"/>
    <property type="project" value="InterPro"/>
</dbReference>
<evidence type="ECO:0000313" key="2">
    <source>
        <dbReference type="EMBL" id="NMG04964.1"/>
    </source>
</evidence>
<dbReference type="NCBIfam" id="NF011984">
    <property type="entry name" value="PRK15446.1-5"/>
    <property type="match status" value="1"/>
</dbReference>
<dbReference type="InterPro" id="IPR051781">
    <property type="entry name" value="Metallo-dep_Hydrolase"/>
</dbReference>
<dbReference type="InterPro" id="IPR013108">
    <property type="entry name" value="Amidohydro_3"/>
</dbReference>
<dbReference type="InterPro" id="IPR012696">
    <property type="entry name" value="PhnM"/>
</dbReference>
<dbReference type="InterPro" id="IPR032466">
    <property type="entry name" value="Metal_Hydrolase"/>
</dbReference>
<dbReference type="SUPFAM" id="SSF51338">
    <property type="entry name" value="Composite domain of metallo-dependent hydrolases"/>
    <property type="match status" value="1"/>
</dbReference>
<protein>
    <submittedName>
        <fullName evidence="2">Alpha-D-ribose 1-methylphosphonate 5-triphosphate diphosphatase</fullName>
        <ecNumber evidence="2">3.6.1.63</ecNumber>
    </submittedName>
</protein>
<dbReference type="EMBL" id="WTVM01000180">
    <property type="protein sequence ID" value="NMG04964.1"/>
    <property type="molecule type" value="Genomic_DNA"/>
</dbReference>
<reference evidence="2" key="1">
    <citation type="submission" date="2019-12" db="EMBL/GenBank/DDBJ databases">
        <title>Comparative genomics gives insights into the taxonomy of the Azoarcus-Aromatoleum group and reveals separate origins of nif in the plant-associated Azoarcus and non-plant-associated Aromatoleum sub-groups.</title>
        <authorList>
            <person name="Lafos M."/>
            <person name="Maluk M."/>
            <person name="Batista M."/>
            <person name="Junghare M."/>
            <person name="Carmona M."/>
            <person name="Faoro H."/>
            <person name="Cruz L.M."/>
            <person name="Battistoni F."/>
            <person name="De Souza E."/>
            <person name="Pedrosa F."/>
            <person name="Chen W.-M."/>
            <person name="Poole P.S."/>
            <person name="Dixon R.A."/>
            <person name="James E.K."/>
        </authorList>
    </citation>
    <scope>NUCLEOTIDE SEQUENCE</scope>
    <source>
        <strain evidence="2">NSC3</strain>
    </source>
</reference>
<gene>
    <name evidence="2" type="ORF">GPA21_18610</name>
</gene>
<comment type="caution">
    <text evidence="2">The sequence shown here is derived from an EMBL/GenBank/DDBJ whole genome shotgun (WGS) entry which is preliminary data.</text>
</comment>
<dbReference type="AlphaFoldDB" id="A0A972FDW2"/>
<dbReference type="SUPFAM" id="SSF51556">
    <property type="entry name" value="Metallo-dependent hydrolases"/>
    <property type="match status" value="1"/>
</dbReference>
<organism evidence="2 3">
    <name type="scientific">Azoarcus taiwanensis</name>
    <dbReference type="NCBI Taxonomy" id="666964"/>
    <lineage>
        <taxon>Bacteria</taxon>
        <taxon>Pseudomonadati</taxon>
        <taxon>Pseudomonadota</taxon>
        <taxon>Betaproteobacteria</taxon>
        <taxon>Rhodocyclales</taxon>
        <taxon>Zoogloeaceae</taxon>
        <taxon>Azoarcus</taxon>
    </lineage>
</organism>
<sequence>MKHELILDNARVILRNEVIDGHVVVRDGTIAVIDTGRCRSAAARDLDGDFLTPGLVDVHTDNAELHLVPRPGVRWPTRPGVLAHDAAIATAGITTVLDAIACGSDYGKEWRKDIAQETITGISELQRSGHFRADHLLHLRCEIVAEDMTESLTQTIDNPLVRLISIMDHTPGARQFVDIDKFRVYYKGKHGLNDQQVDDMIATRQQLQTRIAAQQRQLVADMCHARGITLATHDDATSEHVDEAVKFGATMCEFPTTVEAARAARKHGLATIMGGPNMVRGGSHSGNVSARELAENGLLDMLTSDYIPASLMQAAWLLHAQSGFSVPEAFDVVAGQPARALGLNDRGVIETGRRADLVRIHRSEHGPVVRRVWRQGMEVA</sequence>
<dbReference type="Pfam" id="PF07969">
    <property type="entry name" value="Amidohydro_3"/>
    <property type="match status" value="1"/>
</dbReference>
<dbReference type="RefSeq" id="WP_168989588.1">
    <property type="nucleotide sequence ID" value="NZ_CAWPHM010000089.1"/>
</dbReference>
<dbReference type="NCBIfam" id="NF011987">
    <property type="entry name" value="PRK15446.2-3"/>
    <property type="match status" value="1"/>
</dbReference>
<dbReference type="CDD" id="cd01306">
    <property type="entry name" value="PhnM"/>
    <property type="match status" value="1"/>
</dbReference>
<dbReference type="GO" id="GO:0016810">
    <property type="term" value="F:hydrolase activity, acting on carbon-nitrogen (but not peptide) bonds"/>
    <property type="evidence" value="ECO:0007669"/>
    <property type="project" value="InterPro"/>
</dbReference>
<dbReference type="NCBIfam" id="NF011981">
    <property type="entry name" value="PRK15446.1-2"/>
    <property type="match status" value="1"/>
</dbReference>
<accession>A0A972FDW2</accession>
<proteinExistence type="predicted"/>
<dbReference type="NCBIfam" id="TIGR02318">
    <property type="entry name" value="phosphono_phnM"/>
    <property type="match status" value="1"/>
</dbReference>
<name>A0A972FDW2_9RHOO</name>
<keyword evidence="2" id="KW-0378">Hydrolase</keyword>